<dbReference type="Proteomes" id="UP001153365">
    <property type="component" value="Unassembled WGS sequence"/>
</dbReference>
<dbReference type="PANTHER" id="PTHR15228">
    <property type="entry name" value="SPERMATHECAL PHYSIOLOGY VARIANT"/>
    <property type="match status" value="1"/>
</dbReference>
<dbReference type="SMART" id="SM00324">
    <property type="entry name" value="RhoGAP"/>
    <property type="match status" value="1"/>
</dbReference>
<name>A0AAV0B025_PHAPC</name>
<evidence type="ECO:0000259" key="4">
    <source>
        <dbReference type="PROSITE" id="PS50238"/>
    </source>
</evidence>
<dbReference type="Gene3D" id="1.10.555.10">
    <property type="entry name" value="Rho GTPase activation protein"/>
    <property type="match status" value="1"/>
</dbReference>
<evidence type="ECO:0000256" key="3">
    <source>
        <dbReference type="SAM" id="MobiDB-lite"/>
    </source>
</evidence>
<feature type="compositionally biased region" description="Polar residues" evidence="3">
    <location>
        <begin position="936"/>
        <end position="954"/>
    </location>
</feature>
<gene>
    <name evidence="5" type="ORF">PPACK8108_LOCUS11366</name>
</gene>
<feature type="compositionally biased region" description="Polar residues" evidence="3">
    <location>
        <begin position="89"/>
        <end position="103"/>
    </location>
</feature>
<dbReference type="PROSITE" id="PS50238">
    <property type="entry name" value="RHOGAP"/>
    <property type="match status" value="1"/>
</dbReference>
<feature type="compositionally biased region" description="Polar residues" evidence="3">
    <location>
        <begin position="135"/>
        <end position="164"/>
    </location>
</feature>
<keyword evidence="1" id="KW-0343">GTPase activation</keyword>
<evidence type="ECO:0000256" key="2">
    <source>
        <dbReference type="SAM" id="Coils"/>
    </source>
</evidence>
<feature type="compositionally biased region" description="Polar residues" evidence="3">
    <location>
        <begin position="55"/>
        <end position="78"/>
    </location>
</feature>
<evidence type="ECO:0000313" key="6">
    <source>
        <dbReference type="Proteomes" id="UP001153365"/>
    </source>
</evidence>
<dbReference type="SUPFAM" id="SSF48350">
    <property type="entry name" value="GTPase activation domain, GAP"/>
    <property type="match status" value="1"/>
</dbReference>
<dbReference type="GO" id="GO:0060237">
    <property type="term" value="P:regulation of fungal-type cell wall organization"/>
    <property type="evidence" value="ECO:0007669"/>
    <property type="project" value="TreeGrafter"/>
</dbReference>
<dbReference type="InterPro" id="IPR051025">
    <property type="entry name" value="RhoGAP"/>
</dbReference>
<dbReference type="InterPro" id="IPR000198">
    <property type="entry name" value="RhoGAP_dom"/>
</dbReference>
<reference evidence="5" key="1">
    <citation type="submission" date="2022-06" db="EMBL/GenBank/DDBJ databases">
        <authorList>
            <consortium name="SYNGENTA / RWTH Aachen University"/>
        </authorList>
    </citation>
    <scope>NUCLEOTIDE SEQUENCE</scope>
</reference>
<dbReference type="AlphaFoldDB" id="A0AAV0B025"/>
<feature type="coiled-coil region" evidence="2">
    <location>
        <begin position="1045"/>
        <end position="1100"/>
    </location>
</feature>
<dbReference type="CDD" id="cd00159">
    <property type="entry name" value="RhoGAP"/>
    <property type="match status" value="1"/>
</dbReference>
<comment type="caution">
    <text evidence="5">The sequence shown here is derived from an EMBL/GenBank/DDBJ whole genome shotgun (WGS) entry which is preliminary data.</text>
</comment>
<feature type="compositionally biased region" description="Low complexity" evidence="3">
    <location>
        <begin position="211"/>
        <end position="237"/>
    </location>
</feature>
<dbReference type="GO" id="GO:0005938">
    <property type="term" value="C:cell cortex"/>
    <property type="evidence" value="ECO:0007669"/>
    <property type="project" value="TreeGrafter"/>
</dbReference>
<evidence type="ECO:0000256" key="1">
    <source>
        <dbReference type="ARBA" id="ARBA00022468"/>
    </source>
</evidence>
<feature type="compositionally biased region" description="Polar residues" evidence="3">
    <location>
        <begin position="374"/>
        <end position="393"/>
    </location>
</feature>
<feature type="compositionally biased region" description="Polar residues" evidence="3">
    <location>
        <begin position="1"/>
        <end position="21"/>
    </location>
</feature>
<dbReference type="InterPro" id="IPR008936">
    <property type="entry name" value="Rho_GTPase_activation_prot"/>
</dbReference>
<sequence length="1210" mass="134035">MKSQALSSKPAPSSLESGNQMSRDDKSISRLVQPKSHLTQRRVSLAMGVDKRINPSPSNNYPSDCDSNSTSKIQQPQRKVSAINHERSTSSITRTQPNPKKQISSSAPHSRSVSHHHRTSLTATDATREVISRVNYLTPSPKLSSRQTITSGALSSPSNQSQVGTRHPHLTSSSSQQRRSSSTNFSNKQISSSSSLSQKSSSSKPIRTAHSTGQLFTSTTTTSSPSPSSIASQGSSFTYNRSSSALNLGSANSFSKNYDSPKSPSLVTPFNLSSKQKVQSTARKNAFPRVGDSSYRIINAKNYKNSSTDKSPESFTRLRCVSETESLRTRLPSTESLDDYNVQKTSFRRLHNHPLGEDSHSSIVKARVLPKQPSKASPPQTLNRPKSIIVPSNHNPCVEPSIDSSTSDLSTTLTSASNVQYRLSLLKSICDLVGSERYNTLIDNQTVKHLISQSSLYETQEELFSWLERAQGSGEASSGTEQCEDETCSSLTPSQSTTLDAPFTSLVQKSSQVSHPSETLESNPRKGSAKILELLGWKLKPTSLKPFKASQIEDATSKKENSNCDQSRKSMVLGAQLQSMDRSTCFVIMGKRIHVLPKIIFSAIEEIYGRGMRTPGILRISGDLNRVDALVSLYENCPTAAVDLSGEQIHTLCGLVKQYLRALPEPLFHSSFSKLFWSVCVEPERGTLKEEGLKLDSESQDVELSTRLLTARLILRLLPSRFCSLFIYVVSFLAQIPLFAENRVQKESLAAIFGPATFAPREVGIPGLSGYHSQYPSQRASTLLKGRECDVRSRRASINTLSATSKDKLDASMKATECMLWILKHWVNLIDVALSDDDSDLNEKFHQANPQQISAGYSNCREVTEQVKDDPPSSPAEIQKAQRKQVQTDKTNRQIQPSKSFDFTSSSIGQDTGTTYSDLTPPLSPPVLSSRRSTSADSYNTHPPNSPTSSEETASVQTRVWFPSHSVQINESRRVEYLERYQDRRNEFGMIGSDVIIEEPEKELVSECNHIHGLMTGLANAQKVKNGEESKDGPSEVLRVLTDYISQHEEKLDEQVELNKRLMAEVKQLRLTSEANEREVIKVKEELLEREQRLAQYELDVGKLLLGKIRLLDSSKSTDNSTMTQSIGLGLSNLTNENNCEAEYDGEGNREKEDQRITGFINSNCTTVVKSILIENDRMKEEVEILRKMNCEMSGRLEAVKIAADKFIKS</sequence>
<organism evidence="5 6">
    <name type="scientific">Phakopsora pachyrhizi</name>
    <name type="common">Asian soybean rust disease fungus</name>
    <dbReference type="NCBI Taxonomy" id="170000"/>
    <lineage>
        <taxon>Eukaryota</taxon>
        <taxon>Fungi</taxon>
        <taxon>Dikarya</taxon>
        <taxon>Basidiomycota</taxon>
        <taxon>Pucciniomycotina</taxon>
        <taxon>Pucciniomycetes</taxon>
        <taxon>Pucciniales</taxon>
        <taxon>Phakopsoraceae</taxon>
        <taxon>Phakopsora</taxon>
    </lineage>
</organism>
<feature type="region of interest" description="Disordered" evidence="3">
    <location>
        <begin position="369"/>
        <end position="393"/>
    </location>
</feature>
<keyword evidence="2" id="KW-0175">Coiled coil</keyword>
<dbReference type="EMBL" id="CALTRL010002620">
    <property type="protein sequence ID" value="CAH7676262.1"/>
    <property type="molecule type" value="Genomic_DNA"/>
</dbReference>
<feature type="region of interest" description="Disordered" evidence="3">
    <location>
        <begin position="863"/>
        <end position="954"/>
    </location>
</feature>
<dbReference type="GO" id="GO:0007165">
    <property type="term" value="P:signal transduction"/>
    <property type="evidence" value="ECO:0007669"/>
    <property type="project" value="InterPro"/>
</dbReference>
<dbReference type="Pfam" id="PF00620">
    <property type="entry name" value="RhoGAP"/>
    <property type="match status" value="1"/>
</dbReference>
<dbReference type="GO" id="GO:0005096">
    <property type="term" value="F:GTPase activator activity"/>
    <property type="evidence" value="ECO:0007669"/>
    <property type="project" value="UniProtKB-KW"/>
</dbReference>
<feature type="region of interest" description="Disordered" evidence="3">
    <location>
        <begin position="470"/>
        <end position="495"/>
    </location>
</feature>
<feature type="compositionally biased region" description="Low complexity" evidence="3">
    <location>
        <begin position="917"/>
        <end position="935"/>
    </location>
</feature>
<feature type="domain" description="Rho-GAP" evidence="4">
    <location>
        <begin position="575"/>
        <end position="809"/>
    </location>
</feature>
<keyword evidence="6" id="KW-1185">Reference proteome</keyword>
<feature type="compositionally biased region" description="Low complexity" evidence="3">
    <location>
        <begin position="172"/>
        <end position="203"/>
    </location>
</feature>
<proteinExistence type="predicted"/>
<protein>
    <submittedName>
        <fullName evidence="5">Expressed protein</fullName>
    </submittedName>
</protein>
<accession>A0AAV0B025</accession>
<dbReference type="PANTHER" id="PTHR15228:SF25">
    <property type="entry name" value="F-BAR DOMAIN-CONTAINING PROTEIN"/>
    <property type="match status" value="1"/>
</dbReference>
<evidence type="ECO:0000313" key="5">
    <source>
        <dbReference type="EMBL" id="CAH7676262.1"/>
    </source>
</evidence>
<feature type="compositionally biased region" description="Polar residues" evidence="3">
    <location>
        <begin position="893"/>
        <end position="916"/>
    </location>
</feature>
<feature type="region of interest" description="Disordered" evidence="3">
    <location>
        <begin position="1"/>
        <end position="237"/>
    </location>
</feature>